<dbReference type="PANTHER" id="PTHR34934:SF1">
    <property type="entry name" value="FLAVIN-DEPENDENT THYMIDYLATE SYNTHASE"/>
    <property type="match status" value="1"/>
</dbReference>
<sequence length="483" mass="55839">MEEKNNQLSIYSLDHLKPEVVAVAFAKCSRSPDSFAKIAAELTDEKSADFHEKWVVGYGHSSVAEHATLHMAVENISILGTKILEDNRLASYTEKSTRYQVFDRDRYYKPANIIESKHGEKYERIMNEIYDTYNSLFTPMQEFINKKYPKQPEENDRAYAATNKARACDNIRYLLPTATLTNLGMTANARAFEHAVVKLSSNPLQEIQTIGKILKEEALKITPTLIKFANENAYLKSAAEKMKMAAEKNLETTPQSVNAVEIVDYDHEAENKLITALLYKHSVLPYKQIFESVKKMTAEEKEKIIDNALADRATYDQPIREFEHIYYTFDILMDYGAFRDIQRHRMCTQTNQAVTIIHGYDTPEEIVEAGMEEKYKEVMDKAANLYSTLYPDFPNEAQYVVPLGFRKRVLYTWNLRELHHFIPLRSGTKGHISYRRIAQACWQKLNEVQPLLAKYIRVNMEEGSSSWASTMFNPDYNYMPKKN</sequence>
<reference evidence="1 2" key="1">
    <citation type="journal article" date="2015" name="Nature">
        <title>rRNA introns, odd ribosomes, and small enigmatic genomes across a large radiation of phyla.</title>
        <authorList>
            <person name="Brown C.T."/>
            <person name="Hug L.A."/>
            <person name="Thomas B.C."/>
            <person name="Sharon I."/>
            <person name="Castelle C.J."/>
            <person name="Singh A."/>
            <person name="Wilkins M.J."/>
            <person name="Williams K.H."/>
            <person name="Banfield J.F."/>
        </authorList>
    </citation>
    <scope>NUCLEOTIDE SEQUENCE [LARGE SCALE GENOMIC DNA]</scope>
</reference>
<evidence type="ECO:0000313" key="2">
    <source>
        <dbReference type="Proteomes" id="UP000034927"/>
    </source>
</evidence>
<name>A0A0G0D8Q0_9BACT</name>
<protein>
    <submittedName>
        <fullName evidence="1">Thymidylate synthase complementing protein ThyX family protein</fullName>
    </submittedName>
</protein>
<comment type="caution">
    <text evidence="1">The sequence shown here is derived from an EMBL/GenBank/DDBJ whole genome shotgun (WGS) entry which is preliminary data.</text>
</comment>
<dbReference type="SUPFAM" id="SSF69796">
    <property type="entry name" value="Thymidylate synthase-complementing protein Thy1"/>
    <property type="match status" value="2"/>
</dbReference>
<dbReference type="GO" id="GO:0050797">
    <property type="term" value="F:thymidylate synthase (FAD) activity"/>
    <property type="evidence" value="ECO:0007669"/>
    <property type="project" value="InterPro"/>
</dbReference>
<dbReference type="GO" id="GO:0004799">
    <property type="term" value="F:thymidylate synthase activity"/>
    <property type="evidence" value="ECO:0007669"/>
    <property type="project" value="TreeGrafter"/>
</dbReference>
<dbReference type="PANTHER" id="PTHR34934">
    <property type="entry name" value="FLAVIN-DEPENDENT THYMIDYLATE SYNTHASE"/>
    <property type="match status" value="1"/>
</dbReference>
<dbReference type="EMBL" id="LBPO01000001">
    <property type="protein sequence ID" value="KKP59615.1"/>
    <property type="molecule type" value="Genomic_DNA"/>
</dbReference>
<dbReference type="InterPro" id="IPR003669">
    <property type="entry name" value="Thymidylate_synthase_ThyX"/>
</dbReference>
<dbReference type="Gene3D" id="3.30.1360.170">
    <property type="match status" value="2"/>
</dbReference>
<dbReference type="CDD" id="cd20175">
    <property type="entry name" value="ThyX"/>
    <property type="match status" value="2"/>
</dbReference>
<dbReference type="InterPro" id="IPR036098">
    <property type="entry name" value="Thymidylate_synthase_ThyX_sf"/>
</dbReference>
<gene>
    <name evidence="1" type="ORF">UR53_C0001G0115</name>
</gene>
<dbReference type="Proteomes" id="UP000034927">
    <property type="component" value="Unassembled WGS sequence"/>
</dbReference>
<evidence type="ECO:0000313" key="1">
    <source>
        <dbReference type="EMBL" id="KKP59615.1"/>
    </source>
</evidence>
<dbReference type="Pfam" id="PF02511">
    <property type="entry name" value="Thy1"/>
    <property type="match status" value="2"/>
</dbReference>
<organism evidence="1 2">
    <name type="scientific">Candidatus Magasanikbacteria bacterium GW2011_GWC2_34_16</name>
    <dbReference type="NCBI Taxonomy" id="1619045"/>
    <lineage>
        <taxon>Bacteria</taxon>
        <taxon>Candidatus Magasanikiibacteriota</taxon>
    </lineage>
</organism>
<dbReference type="PROSITE" id="PS51331">
    <property type="entry name" value="THYX"/>
    <property type="match status" value="2"/>
</dbReference>
<accession>A0A0G0D8Q0</accession>
<dbReference type="AlphaFoldDB" id="A0A0G0D8Q0"/>
<dbReference type="PATRIC" id="fig|1619045.3.peg.121"/>
<dbReference type="GO" id="GO:0006231">
    <property type="term" value="P:dTMP biosynthetic process"/>
    <property type="evidence" value="ECO:0007669"/>
    <property type="project" value="InterPro"/>
</dbReference>
<proteinExistence type="predicted"/>
<dbReference type="GO" id="GO:0050660">
    <property type="term" value="F:flavin adenine dinucleotide binding"/>
    <property type="evidence" value="ECO:0007669"/>
    <property type="project" value="InterPro"/>
</dbReference>
<dbReference type="GO" id="GO:0070402">
    <property type="term" value="F:NADPH binding"/>
    <property type="evidence" value="ECO:0007669"/>
    <property type="project" value="TreeGrafter"/>
</dbReference>